<keyword evidence="3" id="KW-1185">Reference proteome</keyword>
<evidence type="ECO:0000313" key="2">
    <source>
        <dbReference type="EMBL" id="ABV18944.1"/>
    </source>
</evidence>
<gene>
    <name evidence="2" type="ordered locus">EcE24377A_0218</name>
</gene>
<feature type="region of interest" description="Disordered" evidence="1">
    <location>
        <begin position="1"/>
        <end position="42"/>
    </location>
</feature>
<proteinExistence type="predicted"/>
<dbReference type="HOGENOM" id="CLU_3250645_0_0_6"/>
<dbReference type="Proteomes" id="UP000001122">
    <property type="component" value="Chromosome"/>
</dbReference>
<dbReference type="KEGG" id="ecw:EcE24377A_0218"/>
<evidence type="ECO:0000313" key="3">
    <source>
        <dbReference type="Proteomes" id="UP000001122"/>
    </source>
</evidence>
<evidence type="ECO:0000256" key="1">
    <source>
        <dbReference type="SAM" id="MobiDB-lite"/>
    </source>
</evidence>
<sequence>MPVDKHQRIYRQKEDEVDLPAPGRAFLAQKHSLDEKPRTLRN</sequence>
<organism evidence="2 3">
    <name type="scientific">Escherichia coli O139:H28 (strain E24377A / ETEC)</name>
    <dbReference type="NCBI Taxonomy" id="331111"/>
    <lineage>
        <taxon>Bacteria</taxon>
        <taxon>Pseudomonadati</taxon>
        <taxon>Pseudomonadota</taxon>
        <taxon>Gammaproteobacteria</taxon>
        <taxon>Enterobacterales</taxon>
        <taxon>Enterobacteriaceae</taxon>
        <taxon>Escherichia</taxon>
    </lineage>
</organism>
<accession>A7ZHV0</accession>
<name>A7ZHV0_ECO24</name>
<reference evidence="3" key="1">
    <citation type="journal article" date="2008" name="J. Bacteriol.">
        <title>The pangenome structure of Escherichia coli: comparative genomic analysis of E. coli commensal and pathogenic isolates.</title>
        <authorList>
            <person name="Rasko D.A."/>
            <person name="Rosovitz M.J."/>
            <person name="Myers G.S."/>
            <person name="Mongodin E.F."/>
            <person name="Fricke W.F."/>
            <person name="Gajer P."/>
            <person name="Crabtree J."/>
            <person name="Sebaihia M."/>
            <person name="Thomson N.R."/>
            <person name="Chaudhuri R."/>
            <person name="Henderson I.R."/>
            <person name="Sperandio V."/>
            <person name="Ravel J."/>
        </authorList>
    </citation>
    <scope>NUCLEOTIDE SEQUENCE [LARGE SCALE GENOMIC DNA]</scope>
    <source>
        <strain evidence="3">E24377A / ETEC</strain>
    </source>
</reference>
<protein>
    <submittedName>
        <fullName evidence="2">Uncharacterized protein</fullName>
    </submittedName>
</protein>
<feature type="compositionally biased region" description="Basic and acidic residues" evidence="1">
    <location>
        <begin position="31"/>
        <end position="42"/>
    </location>
</feature>
<feature type="compositionally biased region" description="Basic and acidic residues" evidence="1">
    <location>
        <begin position="1"/>
        <end position="14"/>
    </location>
</feature>
<dbReference type="AlphaFoldDB" id="A7ZHV0"/>
<dbReference type="EMBL" id="CP000800">
    <property type="protein sequence ID" value="ABV18944.1"/>
    <property type="molecule type" value="Genomic_DNA"/>
</dbReference>